<dbReference type="VEuPathDB" id="FungiDB:LCOR_02626.1"/>
<protein>
    <submittedName>
        <fullName evidence="1">Uncharacterized protein</fullName>
    </submittedName>
</protein>
<keyword evidence="2" id="KW-1185">Reference proteome</keyword>
<organism evidence="1 2">
    <name type="scientific">Lichtheimia corymbifera JMRC:FSU:9682</name>
    <dbReference type="NCBI Taxonomy" id="1263082"/>
    <lineage>
        <taxon>Eukaryota</taxon>
        <taxon>Fungi</taxon>
        <taxon>Fungi incertae sedis</taxon>
        <taxon>Mucoromycota</taxon>
        <taxon>Mucoromycotina</taxon>
        <taxon>Mucoromycetes</taxon>
        <taxon>Mucorales</taxon>
        <taxon>Lichtheimiaceae</taxon>
        <taxon>Lichtheimia</taxon>
    </lineage>
</organism>
<reference evidence="1" key="1">
    <citation type="submission" date="2013-08" db="EMBL/GenBank/DDBJ databases">
        <title>Gene expansion shapes genome architecture in the human pathogen Lichtheimia corymbifera: an evolutionary genomics analysis in the ancient terrestrial Mucorales (Mucoromycotina).</title>
        <authorList>
            <person name="Schwartze V.U."/>
            <person name="Winter S."/>
            <person name="Shelest E."/>
            <person name="Marcet-Houben M."/>
            <person name="Horn F."/>
            <person name="Wehner S."/>
            <person name="Hoffmann K."/>
            <person name="Riege K."/>
            <person name="Sammeth M."/>
            <person name="Nowrousian M."/>
            <person name="Valiante V."/>
            <person name="Linde J."/>
            <person name="Jacobsen I.D."/>
            <person name="Marz M."/>
            <person name="Brakhage A.A."/>
            <person name="Gabaldon T."/>
            <person name="Bocker S."/>
            <person name="Voigt K."/>
        </authorList>
    </citation>
    <scope>NUCLEOTIDE SEQUENCE [LARGE SCALE GENOMIC DNA]</scope>
    <source>
        <strain evidence="1">FSU 9682</strain>
    </source>
</reference>
<sequence length="162" mass="18567">MLLHTPRPRPINSVHSSSCPLPRPLRHRLEQRSLLATTCLTAFLTCTADNHCIVAALFTSNDLLQCIRLRVDMDVALHPERLVHTITVLYTRFLSSYYFILLATCQPCTAIITIKLHLTHHGYIAPPRNKSHLTLIHSPLHNARPSGRNFPYRRISPHWNKL</sequence>
<name>A0A068RLU0_9FUNG</name>
<comment type="caution">
    <text evidence="1">The sequence shown here is derived from an EMBL/GenBank/DDBJ whole genome shotgun (WGS) entry which is preliminary data.</text>
</comment>
<gene>
    <name evidence="1" type="ORF">LCOR_02626.1</name>
</gene>
<dbReference type="AlphaFoldDB" id="A0A068RLU0"/>
<evidence type="ECO:0000313" key="1">
    <source>
        <dbReference type="EMBL" id="CDH50954.1"/>
    </source>
</evidence>
<evidence type="ECO:0000313" key="2">
    <source>
        <dbReference type="Proteomes" id="UP000027586"/>
    </source>
</evidence>
<proteinExistence type="predicted"/>
<dbReference type="EMBL" id="CBTN010000008">
    <property type="protein sequence ID" value="CDH50954.1"/>
    <property type="molecule type" value="Genomic_DNA"/>
</dbReference>
<accession>A0A068RLU0</accession>
<dbReference type="Proteomes" id="UP000027586">
    <property type="component" value="Unassembled WGS sequence"/>
</dbReference>